<accession>A0A9W6R2E7</accession>
<dbReference type="InterPro" id="IPR043519">
    <property type="entry name" value="NT_sf"/>
</dbReference>
<dbReference type="AlphaFoldDB" id="A0A9W6R2E7"/>
<protein>
    <recommendedName>
        <fullName evidence="1">RelA/SpoT domain-containing protein</fullName>
    </recommendedName>
</protein>
<evidence type="ECO:0000313" key="3">
    <source>
        <dbReference type="Proteomes" id="UP001165136"/>
    </source>
</evidence>
<name>A0A9W6R2E7_9PSEU</name>
<dbReference type="InterPro" id="IPR052366">
    <property type="entry name" value="GTP_Pyrophosphokinase"/>
</dbReference>
<feature type="domain" description="RelA/SpoT" evidence="1">
    <location>
        <begin position="81"/>
        <end position="190"/>
    </location>
</feature>
<dbReference type="RefSeq" id="WP_285488301.1">
    <property type="nucleotide sequence ID" value="NZ_BSTI01000011.1"/>
</dbReference>
<dbReference type="Pfam" id="PF04607">
    <property type="entry name" value="RelA_SpoT"/>
    <property type="match status" value="1"/>
</dbReference>
<dbReference type="SUPFAM" id="SSF81301">
    <property type="entry name" value="Nucleotidyltransferase"/>
    <property type="match status" value="1"/>
</dbReference>
<dbReference type="PANTHER" id="PTHR47837:SF1">
    <property type="entry name" value="GTP PYROPHOSPHOKINASE YJBM"/>
    <property type="match status" value="1"/>
</dbReference>
<gene>
    <name evidence="2" type="ORF">Atai01_48880</name>
</gene>
<keyword evidence="3" id="KW-1185">Reference proteome</keyword>
<dbReference type="PANTHER" id="PTHR47837">
    <property type="entry name" value="GTP PYROPHOSPHOKINASE YJBM"/>
    <property type="match status" value="1"/>
</dbReference>
<dbReference type="CDD" id="cd05399">
    <property type="entry name" value="NT_Rel-Spo_like"/>
    <property type="match status" value="1"/>
</dbReference>
<evidence type="ECO:0000313" key="2">
    <source>
        <dbReference type="EMBL" id="GLY68269.1"/>
    </source>
</evidence>
<dbReference type="Gene3D" id="3.30.460.10">
    <property type="entry name" value="Beta Polymerase, domain 2"/>
    <property type="match status" value="1"/>
</dbReference>
<comment type="caution">
    <text evidence="2">The sequence shown here is derived from an EMBL/GenBank/DDBJ whole genome shotgun (WGS) entry which is preliminary data.</text>
</comment>
<proteinExistence type="predicted"/>
<organism evidence="2 3">
    <name type="scientific">Amycolatopsis taiwanensis</name>
    <dbReference type="NCBI Taxonomy" id="342230"/>
    <lineage>
        <taxon>Bacteria</taxon>
        <taxon>Bacillati</taxon>
        <taxon>Actinomycetota</taxon>
        <taxon>Actinomycetes</taxon>
        <taxon>Pseudonocardiales</taxon>
        <taxon>Pseudonocardiaceae</taxon>
        <taxon>Amycolatopsis</taxon>
    </lineage>
</organism>
<dbReference type="EMBL" id="BSTI01000011">
    <property type="protein sequence ID" value="GLY68269.1"/>
    <property type="molecule type" value="Genomic_DNA"/>
</dbReference>
<dbReference type="SMART" id="SM00954">
    <property type="entry name" value="RelA_SpoT"/>
    <property type="match status" value="1"/>
</dbReference>
<dbReference type="GO" id="GO:0015969">
    <property type="term" value="P:guanosine tetraphosphate metabolic process"/>
    <property type="evidence" value="ECO:0007669"/>
    <property type="project" value="InterPro"/>
</dbReference>
<sequence>MVDSADELPSKNQLKLAGERIRKRATGAALELDGEQALRDAQLVKRWRSAHSSALTKTRSGLGTIVMRILQLDSQTGLVTQRLKRYESIVAKLVRDKPRLGEIQDIAGCRAVLPGRETVAQVWTALGGSPKLRVEQVRDYNQCPHAGGYRALHLWCRRDGFKVEVQLRTAHQQQWAELVERWDGTLRLDIKHESAPEPVLKYFRELADFYHQLDNGVADSEADISALRAATAQVRHWLETEA</sequence>
<evidence type="ECO:0000259" key="1">
    <source>
        <dbReference type="SMART" id="SM00954"/>
    </source>
</evidence>
<dbReference type="Proteomes" id="UP001165136">
    <property type="component" value="Unassembled WGS sequence"/>
</dbReference>
<dbReference type="InterPro" id="IPR007685">
    <property type="entry name" value="RelA_SpoT"/>
</dbReference>
<reference evidence="2" key="1">
    <citation type="submission" date="2023-03" db="EMBL/GenBank/DDBJ databases">
        <title>Amycolatopsis taiwanensis NBRC 103393.</title>
        <authorList>
            <person name="Ichikawa N."/>
            <person name="Sato H."/>
            <person name="Tonouchi N."/>
        </authorList>
    </citation>
    <scope>NUCLEOTIDE SEQUENCE</scope>
    <source>
        <strain evidence="2">NBRC 103393</strain>
    </source>
</reference>